<keyword evidence="2" id="KW-0805">Transcription regulation</keyword>
<dbReference type="EMBL" id="CAMPGE010019879">
    <property type="protein sequence ID" value="CAI2378180.1"/>
    <property type="molecule type" value="Genomic_DNA"/>
</dbReference>
<dbReference type="PROSITE" id="PS51032">
    <property type="entry name" value="AP2_ERF"/>
    <property type="match status" value="1"/>
</dbReference>
<evidence type="ECO:0000313" key="7">
    <source>
        <dbReference type="EMBL" id="CAI2378180.1"/>
    </source>
</evidence>
<keyword evidence="8" id="KW-1185">Reference proteome</keyword>
<dbReference type="InterPro" id="IPR001471">
    <property type="entry name" value="AP2/ERF_dom"/>
</dbReference>
<evidence type="ECO:0000259" key="6">
    <source>
        <dbReference type="PROSITE" id="PS51032"/>
    </source>
</evidence>
<dbReference type="InterPro" id="IPR036955">
    <property type="entry name" value="AP2/ERF_dom_sf"/>
</dbReference>
<feature type="domain" description="AP2/ERF" evidence="6">
    <location>
        <begin position="147"/>
        <end position="210"/>
    </location>
</feature>
<evidence type="ECO:0000256" key="3">
    <source>
        <dbReference type="ARBA" id="ARBA00023125"/>
    </source>
</evidence>
<dbReference type="InterPro" id="IPR016177">
    <property type="entry name" value="DNA-bd_dom_sf"/>
</dbReference>
<sequence length="233" mass="27412">MNFLAFDNNTICTPSQMGNKFDIIQELSSVYCLDQFDQNTSDDQDYCFCSCKDGLITPSSQINELDYFSRELSKNFLQKKPENIFFQEDKKVDVKGNIESDKPPLRKKRRSRNELDITHKLLSLRWRILNCYVTEFTSSSKKAKNASKKQLRRRSKYIGVSRNNSNWQALINIDQIKRYIGTFVDELQAARAYDLYSVALRGQEAFLNFDYSAEDMLERIEYFLEHKCVKFDD</sequence>
<name>A0AAD1XSJ6_EUPCR</name>
<keyword evidence="4" id="KW-0804">Transcription</keyword>
<proteinExistence type="predicted"/>
<evidence type="ECO:0000256" key="4">
    <source>
        <dbReference type="ARBA" id="ARBA00023163"/>
    </source>
</evidence>
<gene>
    <name evidence="7" type="ORF">ECRASSUSDP1_LOCUS19575</name>
</gene>
<keyword evidence="3" id="KW-0238">DNA-binding</keyword>
<dbReference type="Proteomes" id="UP001295684">
    <property type="component" value="Unassembled WGS sequence"/>
</dbReference>
<reference evidence="7" key="1">
    <citation type="submission" date="2023-07" db="EMBL/GenBank/DDBJ databases">
        <authorList>
            <consortium name="AG Swart"/>
            <person name="Singh M."/>
            <person name="Singh A."/>
            <person name="Seah K."/>
            <person name="Emmerich C."/>
        </authorList>
    </citation>
    <scope>NUCLEOTIDE SEQUENCE</scope>
    <source>
        <strain evidence="7">DP1</strain>
    </source>
</reference>
<dbReference type="Gene3D" id="3.30.730.10">
    <property type="entry name" value="AP2/ERF domain"/>
    <property type="match status" value="1"/>
</dbReference>
<accession>A0AAD1XSJ6</accession>
<evidence type="ECO:0000256" key="2">
    <source>
        <dbReference type="ARBA" id="ARBA00023015"/>
    </source>
</evidence>
<dbReference type="AlphaFoldDB" id="A0AAD1XSJ6"/>
<organism evidence="7 8">
    <name type="scientific">Euplotes crassus</name>
    <dbReference type="NCBI Taxonomy" id="5936"/>
    <lineage>
        <taxon>Eukaryota</taxon>
        <taxon>Sar</taxon>
        <taxon>Alveolata</taxon>
        <taxon>Ciliophora</taxon>
        <taxon>Intramacronucleata</taxon>
        <taxon>Spirotrichea</taxon>
        <taxon>Hypotrichia</taxon>
        <taxon>Euplotida</taxon>
        <taxon>Euplotidae</taxon>
        <taxon>Moneuplotes</taxon>
    </lineage>
</organism>
<keyword evidence="5" id="KW-0539">Nucleus</keyword>
<dbReference type="GO" id="GO:0005634">
    <property type="term" value="C:nucleus"/>
    <property type="evidence" value="ECO:0007669"/>
    <property type="project" value="UniProtKB-SubCell"/>
</dbReference>
<evidence type="ECO:0000256" key="5">
    <source>
        <dbReference type="ARBA" id="ARBA00023242"/>
    </source>
</evidence>
<dbReference type="GO" id="GO:0003677">
    <property type="term" value="F:DNA binding"/>
    <property type="evidence" value="ECO:0007669"/>
    <property type="project" value="UniProtKB-KW"/>
</dbReference>
<evidence type="ECO:0000313" key="8">
    <source>
        <dbReference type="Proteomes" id="UP001295684"/>
    </source>
</evidence>
<dbReference type="SUPFAM" id="SSF54171">
    <property type="entry name" value="DNA-binding domain"/>
    <property type="match status" value="1"/>
</dbReference>
<comment type="subcellular location">
    <subcellularLocation>
        <location evidence="1">Nucleus</location>
    </subcellularLocation>
</comment>
<evidence type="ECO:0000256" key="1">
    <source>
        <dbReference type="ARBA" id="ARBA00004123"/>
    </source>
</evidence>
<protein>
    <recommendedName>
        <fullName evidence="6">AP2/ERF domain-containing protein</fullName>
    </recommendedName>
</protein>
<comment type="caution">
    <text evidence="7">The sequence shown here is derived from an EMBL/GenBank/DDBJ whole genome shotgun (WGS) entry which is preliminary data.</text>
</comment>
<dbReference type="SMART" id="SM00380">
    <property type="entry name" value="AP2"/>
    <property type="match status" value="1"/>
</dbReference>
<dbReference type="GO" id="GO:0003700">
    <property type="term" value="F:DNA-binding transcription factor activity"/>
    <property type="evidence" value="ECO:0007669"/>
    <property type="project" value="InterPro"/>
</dbReference>